<proteinExistence type="predicted"/>
<evidence type="ECO:0000313" key="1">
    <source>
        <dbReference type="EMBL" id="SFA70975.1"/>
    </source>
</evidence>
<dbReference type="Proteomes" id="UP000199012">
    <property type="component" value="Unassembled WGS sequence"/>
</dbReference>
<keyword evidence="2" id="KW-1185">Reference proteome</keyword>
<dbReference type="RefSeq" id="WP_239078699.1">
    <property type="nucleotide sequence ID" value="NZ_BONM01000005.1"/>
</dbReference>
<sequence>MQLTLPLTEALAVARGSGRVPPFVVDLAPTADGVAVRVDLSRMPEASSALRWAAALAGPVDVVVRYTGLVDGTATFAVTSRARAVPLHVLVNSLTSTATSVLRQRGLGDLVEVRRGEEEPVVAVRVQHAIDQRAPGARLTALELRDGVAHLTLDITGLRVS</sequence>
<reference evidence="1 2" key="1">
    <citation type="submission" date="2016-10" db="EMBL/GenBank/DDBJ databases">
        <authorList>
            <person name="de Groot N.N."/>
        </authorList>
    </citation>
    <scope>NUCLEOTIDE SEQUENCE [LARGE SCALE GENOMIC DNA]</scope>
    <source>
        <strain evidence="1 2">CGMCC 4.6945</strain>
    </source>
</reference>
<evidence type="ECO:0000313" key="2">
    <source>
        <dbReference type="Proteomes" id="UP000199012"/>
    </source>
</evidence>
<organism evidence="1 2">
    <name type="scientific">Cellulomonas marina</name>
    <dbReference type="NCBI Taxonomy" id="988821"/>
    <lineage>
        <taxon>Bacteria</taxon>
        <taxon>Bacillati</taxon>
        <taxon>Actinomycetota</taxon>
        <taxon>Actinomycetes</taxon>
        <taxon>Micrococcales</taxon>
        <taxon>Cellulomonadaceae</taxon>
        <taxon>Cellulomonas</taxon>
    </lineage>
</organism>
<dbReference type="EMBL" id="FOKA01000001">
    <property type="protein sequence ID" value="SFA70975.1"/>
    <property type="molecule type" value="Genomic_DNA"/>
</dbReference>
<gene>
    <name evidence="1" type="ORF">SAMN05421867_101140</name>
</gene>
<dbReference type="STRING" id="988821.SAMN05421867_101140"/>
<protein>
    <submittedName>
        <fullName evidence="1">Uncharacterized protein</fullName>
    </submittedName>
</protein>
<accession>A0A1I0V3S1</accession>
<name>A0A1I0V3S1_9CELL</name>
<dbReference type="AlphaFoldDB" id="A0A1I0V3S1"/>